<feature type="transmembrane region" description="Helical" evidence="2">
    <location>
        <begin position="16"/>
        <end position="38"/>
    </location>
</feature>
<keyword evidence="4" id="KW-1185">Reference proteome</keyword>
<evidence type="ECO:0000313" key="4">
    <source>
        <dbReference type="Proteomes" id="UP000594480"/>
    </source>
</evidence>
<evidence type="ECO:0000313" key="3">
    <source>
        <dbReference type="EMBL" id="QPE04487.1"/>
    </source>
</evidence>
<keyword evidence="2" id="KW-1133">Transmembrane helix</keyword>
<feature type="transmembrane region" description="Helical" evidence="2">
    <location>
        <begin position="50"/>
        <end position="75"/>
    </location>
</feature>
<dbReference type="Proteomes" id="UP000594480">
    <property type="component" value="Chromosome"/>
</dbReference>
<keyword evidence="2" id="KW-0812">Transmembrane</keyword>
<dbReference type="EMBL" id="CP064760">
    <property type="protein sequence ID" value="QPE04487.1"/>
    <property type="molecule type" value="Genomic_DNA"/>
</dbReference>
<dbReference type="RefSeq" id="WP_195692564.1">
    <property type="nucleotide sequence ID" value="NZ_CP064760.1"/>
</dbReference>
<organism evidence="3 4">
    <name type="scientific">Microbacterium schleiferi</name>
    <dbReference type="NCBI Taxonomy" id="69362"/>
    <lineage>
        <taxon>Bacteria</taxon>
        <taxon>Bacillati</taxon>
        <taxon>Actinomycetota</taxon>
        <taxon>Actinomycetes</taxon>
        <taxon>Micrococcales</taxon>
        <taxon>Microbacteriaceae</taxon>
        <taxon>Microbacterium</taxon>
    </lineage>
</organism>
<evidence type="ECO:0000256" key="2">
    <source>
        <dbReference type="SAM" id="Phobius"/>
    </source>
</evidence>
<feature type="region of interest" description="Disordered" evidence="1">
    <location>
        <begin position="86"/>
        <end position="117"/>
    </location>
</feature>
<protein>
    <submittedName>
        <fullName evidence="3">Amino acid transporter</fullName>
    </submittedName>
</protein>
<accession>A0A7S8RHJ6</accession>
<name>A0A7S8RHJ6_9MICO</name>
<evidence type="ECO:0000256" key="1">
    <source>
        <dbReference type="SAM" id="MobiDB-lite"/>
    </source>
</evidence>
<keyword evidence="2" id="KW-0472">Membrane</keyword>
<sequence>MTDKPSRREIMRPVQLLGLAFAAALFAGIVTLVSMGFFQQIPAEDVQNALVVAGIIAGVTFVVTLVVVALLLLVIDPADVTKTIDRPVLLDEEPESGEASATTPDDRENGGASAPTA</sequence>
<proteinExistence type="predicted"/>
<dbReference type="AlphaFoldDB" id="A0A7S8RHJ6"/>
<reference evidence="3 4" key="1">
    <citation type="submission" date="2020-11" db="EMBL/GenBank/DDBJ databases">
        <title>Amino acid is mineralized and recycled by bacteria in oceanic microbiome.</title>
        <authorList>
            <person name="Zheng L.Y."/>
        </authorList>
    </citation>
    <scope>NUCLEOTIDE SEQUENCE [LARGE SCALE GENOMIC DNA]</scope>
    <source>
        <strain evidence="3 4">A32-1</strain>
    </source>
</reference>
<gene>
    <name evidence="3" type="ORF">IT882_15360</name>
</gene>
<dbReference type="KEGG" id="msf:IT882_15360"/>